<keyword evidence="5" id="KW-1185">Reference proteome</keyword>
<dbReference type="Pfam" id="PF00164">
    <property type="entry name" value="Ribosom_S12_S23"/>
    <property type="match status" value="1"/>
</dbReference>
<reference evidence="4 5" key="1">
    <citation type="journal article" date="2024" name="Science">
        <title>Giant polyketide synthase enzymes in the biosynthesis of giant marine polyether toxins.</title>
        <authorList>
            <person name="Fallon T.R."/>
            <person name="Shende V.V."/>
            <person name="Wierzbicki I.H."/>
            <person name="Pendleton A.L."/>
            <person name="Watervoot N.F."/>
            <person name="Auber R.P."/>
            <person name="Gonzalez D.J."/>
            <person name="Wisecaver J.H."/>
            <person name="Moore B.S."/>
        </authorList>
    </citation>
    <scope>NUCLEOTIDE SEQUENCE [LARGE SCALE GENOMIC DNA]</scope>
    <source>
        <strain evidence="4 5">12B1</strain>
    </source>
</reference>
<evidence type="ECO:0000256" key="1">
    <source>
        <dbReference type="ARBA" id="ARBA00005657"/>
    </source>
</evidence>
<comment type="caution">
    <text evidence="4">The sequence shown here is derived from an EMBL/GenBank/DDBJ whole genome shotgun (WGS) entry which is preliminary data.</text>
</comment>
<dbReference type="PROSITE" id="PS00055">
    <property type="entry name" value="RIBOSOMAL_S12"/>
    <property type="match status" value="1"/>
</dbReference>
<dbReference type="EMBL" id="JBGBPQ010000007">
    <property type="protein sequence ID" value="KAL1521433.1"/>
    <property type="molecule type" value="Genomic_DNA"/>
</dbReference>
<dbReference type="InterPro" id="IPR012340">
    <property type="entry name" value="NA-bd_OB-fold"/>
</dbReference>
<dbReference type="GO" id="GO:0006412">
    <property type="term" value="P:translation"/>
    <property type="evidence" value="ECO:0007669"/>
    <property type="project" value="InterPro"/>
</dbReference>
<protein>
    <recommendedName>
        <fullName evidence="6">40S ribosomal protein S23</fullName>
    </recommendedName>
</protein>
<dbReference type="Proteomes" id="UP001515480">
    <property type="component" value="Unassembled WGS sequence"/>
</dbReference>
<evidence type="ECO:0000313" key="5">
    <source>
        <dbReference type="Proteomes" id="UP001515480"/>
    </source>
</evidence>
<dbReference type="GO" id="GO:0003735">
    <property type="term" value="F:structural constituent of ribosome"/>
    <property type="evidence" value="ECO:0007669"/>
    <property type="project" value="InterPro"/>
</dbReference>
<dbReference type="SUPFAM" id="SSF50249">
    <property type="entry name" value="Nucleic acid-binding proteins"/>
    <property type="match status" value="1"/>
</dbReference>
<keyword evidence="2" id="KW-0689">Ribosomal protein</keyword>
<organism evidence="4 5">
    <name type="scientific">Prymnesium parvum</name>
    <name type="common">Toxic golden alga</name>
    <dbReference type="NCBI Taxonomy" id="97485"/>
    <lineage>
        <taxon>Eukaryota</taxon>
        <taxon>Haptista</taxon>
        <taxon>Haptophyta</taxon>
        <taxon>Prymnesiophyceae</taxon>
        <taxon>Prymnesiales</taxon>
        <taxon>Prymnesiaceae</taxon>
        <taxon>Prymnesium</taxon>
    </lineage>
</organism>
<evidence type="ECO:0000256" key="3">
    <source>
        <dbReference type="ARBA" id="ARBA00023274"/>
    </source>
</evidence>
<name>A0AB34JIM7_PRYPA</name>
<evidence type="ECO:0000313" key="4">
    <source>
        <dbReference type="EMBL" id="KAL1521433.1"/>
    </source>
</evidence>
<evidence type="ECO:0000256" key="2">
    <source>
        <dbReference type="ARBA" id="ARBA00022980"/>
    </source>
</evidence>
<dbReference type="NCBIfam" id="TIGR00982">
    <property type="entry name" value="uS12_E_A"/>
    <property type="match status" value="1"/>
</dbReference>
<comment type="similarity">
    <text evidence="1">Belongs to the universal ribosomal protein uS12 family.</text>
</comment>
<dbReference type="InterPro" id="IPR006032">
    <property type="entry name" value="Ribosomal_uS12"/>
</dbReference>
<dbReference type="PANTHER" id="PTHR11652">
    <property type="entry name" value="30S RIBOSOMAL PROTEIN S12 FAMILY MEMBER"/>
    <property type="match status" value="1"/>
</dbReference>
<dbReference type="Gene3D" id="2.40.50.140">
    <property type="entry name" value="Nucleic acid-binding proteins"/>
    <property type="match status" value="1"/>
</dbReference>
<gene>
    <name evidence="4" type="ORF">AB1Y20_021097</name>
</gene>
<dbReference type="AlphaFoldDB" id="A0AB34JIM7"/>
<dbReference type="GO" id="GO:0015935">
    <property type="term" value="C:small ribosomal subunit"/>
    <property type="evidence" value="ECO:0007669"/>
    <property type="project" value="InterPro"/>
</dbReference>
<dbReference type="CDD" id="cd03367">
    <property type="entry name" value="Ribosomal_S23"/>
    <property type="match status" value="1"/>
</dbReference>
<evidence type="ECO:0008006" key="6">
    <source>
        <dbReference type="Google" id="ProtNLM"/>
    </source>
</evidence>
<dbReference type="FunFam" id="2.40.50.140:FF:000007">
    <property type="entry name" value="40S ribosomal protein S23"/>
    <property type="match status" value="1"/>
</dbReference>
<keyword evidence="3" id="KW-0687">Ribonucleoprotein</keyword>
<accession>A0AB34JIM7</accession>
<dbReference type="InterPro" id="IPR005680">
    <property type="entry name" value="Ribosomal_uS12_euk/arc"/>
</dbReference>
<sequence>MLGRTFCKQACMPEGLARTGSFCTCSVGCPRLSAMGSGKPRGINAARKLRTMRRQQRWASKSYKKAHLGTQFKCNPFGGTSHCKGIVLEKIGIEAKQPNSAIRKCVRAQLIKNGKKIAAFVPRDGCLNFIDENDEVLIAGFGRKGHAVGDIPGVRFKVVKVSGVALLALYREKKEKPRS</sequence>
<proteinExistence type="inferred from homology"/>